<evidence type="ECO:0000313" key="2">
    <source>
        <dbReference type="EMBL" id="MBT1686682.1"/>
    </source>
</evidence>
<reference evidence="2 3" key="1">
    <citation type="submission" date="2021-05" db="EMBL/GenBank/DDBJ databases">
        <title>A Polyphasic approach of four new species of the genus Ohtaekwangia: Ohtaekwangia histidinii sp. nov., Ohtaekwangia cretensis sp. nov., Ohtaekwangia indiensis sp. nov., Ohtaekwangia reichenbachii sp. nov. from diverse environment.</title>
        <authorList>
            <person name="Octaviana S."/>
        </authorList>
    </citation>
    <scope>NUCLEOTIDE SEQUENCE [LARGE SCALE GENOMIC DNA]</scope>
    <source>
        <strain evidence="2 3">PWU37</strain>
    </source>
</reference>
<proteinExistence type="predicted"/>
<feature type="compositionally biased region" description="Basic and acidic residues" evidence="1">
    <location>
        <begin position="32"/>
        <end position="46"/>
    </location>
</feature>
<comment type="caution">
    <text evidence="2">The sequence shown here is derived from an EMBL/GenBank/DDBJ whole genome shotgun (WGS) entry which is preliminary data.</text>
</comment>
<sequence>MKTQHTTPGSPTPPKPETKEKATKAGRKKKTTAQDERLQEEAEHARQPVVQNTPPDTVRVNEDEQRKAVNRGGNTSDIAPEDTDS</sequence>
<organism evidence="2 3">
    <name type="scientific">Dawidia soli</name>
    <dbReference type="NCBI Taxonomy" id="2782352"/>
    <lineage>
        <taxon>Bacteria</taxon>
        <taxon>Pseudomonadati</taxon>
        <taxon>Bacteroidota</taxon>
        <taxon>Cytophagia</taxon>
        <taxon>Cytophagales</taxon>
        <taxon>Chryseotaleaceae</taxon>
        <taxon>Dawidia</taxon>
    </lineage>
</organism>
<dbReference type="RefSeq" id="WP_254089919.1">
    <property type="nucleotide sequence ID" value="NZ_JAHESC010000010.1"/>
</dbReference>
<protein>
    <submittedName>
        <fullName evidence="2">Uncharacterized protein</fullName>
    </submittedName>
</protein>
<dbReference type="AlphaFoldDB" id="A0AAP2DC77"/>
<dbReference type="Proteomes" id="UP001319180">
    <property type="component" value="Unassembled WGS sequence"/>
</dbReference>
<feature type="region of interest" description="Disordered" evidence="1">
    <location>
        <begin position="1"/>
        <end position="85"/>
    </location>
</feature>
<name>A0AAP2DC77_9BACT</name>
<dbReference type="EMBL" id="JAHESC010000010">
    <property type="protein sequence ID" value="MBT1686682.1"/>
    <property type="molecule type" value="Genomic_DNA"/>
</dbReference>
<evidence type="ECO:0000256" key="1">
    <source>
        <dbReference type="SAM" id="MobiDB-lite"/>
    </source>
</evidence>
<evidence type="ECO:0000313" key="3">
    <source>
        <dbReference type="Proteomes" id="UP001319180"/>
    </source>
</evidence>
<accession>A0AAP2DC77</accession>
<keyword evidence="3" id="KW-1185">Reference proteome</keyword>
<gene>
    <name evidence="2" type="ORF">KK078_08950</name>
</gene>